<evidence type="ECO:0000256" key="1">
    <source>
        <dbReference type="SAM" id="MobiDB-lite"/>
    </source>
</evidence>
<dbReference type="VEuPathDB" id="FungiDB:ASPCADRAFT_207356"/>
<keyword evidence="3" id="KW-1185">Reference proteome</keyword>
<proteinExistence type="predicted"/>
<evidence type="ECO:0000313" key="2">
    <source>
        <dbReference type="EMBL" id="OOF96010.1"/>
    </source>
</evidence>
<evidence type="ECO:0000313" key="3">
    <source>
        <dbReference type="Proteomes" id="UP000188318"/>
    </source>
</evidence>
<reference evidence="3" key="1">
    <citation type="journal article" date="2017" name="Genome Biol.">
        <title>Comparative genomics reveals high biological diversity and specific adaptations in the industrially and medically important fungal genus Aspergillus.</title>
        <authorList>
            <person name="de Vries R.P."/>
            <person name="Riley R."/>
            <person name="Wiebenga A."/>
            <person name="Aguilar-Osorio G."/>
            <person name="Amillis S."/>
            <person name="Uchima C.A."/>
            <person name="Anderluh G."/>
            <person name="Asadollahi M."/>
            <person name="Askin M."/>
            <person name="Barry K."/>
            <person name="Battaglia E."/>
            <person name="Bayram O."/>
            <person name="Benocci T."/>
            <person name="Braus-Stromeyer S.A."/>
            <person name="Caldana C."/>
            <person name="Canovas D."/>
            <person name="Cerqueira G.C."/>
            <person name="Chen F."/>
            <person name="Chen W."/>
            <person name="Choi C."/>
            <person name="Clum A."/>
            <person name="Dos Santos R.A."/>
            <person name="Damasio A.R."/>
            <person name="Diallinas G."/>
            <person name="Emri T."/>
            <person name="Fekete E."/>
            <person name="Flipphi M."/>
            <person name="Freyberg S."/>
            <person name="Gallo A."/>
            <person name="Gournas C."/>
            <person name="Habgood R."/>
            <person name="Hainaut M."/>
            <person name="Harispe M.L."/>
            <person name="Henrissat B."/>
            <person name="Hilden K.S."/>
            <person name="Hope R."/>
            <person name="Hossain A."/>
            <person name="Karabika E."/>
            <person name="Karaffa L."/>
            <person name="Karanyi Z."/>
            <person name="Krasevec N."/>
            <person name="Kuo A."/>
            <person name="Kusch H."/>
            <person name="LaButti K."/>
            <person name="Lagendijk E.L."/>
            <person name="Lapidus A."/>
            <person name="Levasseur A."/>
            <person name="Lindquist E."/>
            <person name="Lipzen A."/>
            <person name="Logrieco A.F."/>
            <person name="MacCabe A."/>
            <person name="Maekelae M.R."/>
            <person name="Malavazi I."/>
            <person name="Melin P."/>
            <person name="Meyer V."/>
            <person name="Mielnichuk N."/>
            <person name="Miskei M."/>
            <person name="Molnar A.P."/>
            <person name="Mule G."/>
            <person name="Ngan C.Y."/>
            <person name="Orejas M."/>
            <person name="Orosz E."/>
            <person name="Ouedraogo J.P."/>
            <person name="Overkamp K.M."/>
            <person name="Park H.-S."/>
            <person name="Perrone G."/>
            <person name="Piumi F."/>
            <person name="Punt P.J."/>
            <person name="Ram A.F."/>
            <person name="Ramon A."/>
            <person name="Rauscher S."/>
            <person name="Record E."/>
            <person name="Riano-Pachon D.M."/>
            <person name="Robert V."/>
            <person name="Roehrig J."/>
            <person name="Ruller R."/>
            <person name="Salamov A."/>
            <person name="Salih N.S."/>
            <person name="Samson R.A."/>
            <person name="Sandor E."/>
            <person name="Sanguinetti M."/>
            <person name="Schuetze T."/>
            <person name="Sepcic K."/>
            <person name="Shelest E."/>
            <person name="Sherlock G."/>
            <person name="Sophianopoulou V."/>
            <person name="Squina F.M."/>
            <person name="Sun H."/>
            <person name="Susca A."/>
            <person name="Todd R.B."/>
            <person name="Tsang A."/>
            <person name="Unkles S.E."/>
            <person name="van de Wiele N."/>
            <person name="van Rossen-Uffink D."/>
            <person name="Oliveira J.V."/>
            <person name="Vesth T.C."/>
            <person name="Visser J."/>
            <person name="Yu J.-H."/>
            <person name="Zhou M."/>
            <person name="Andersen M.R."/>
            <person name="Archer D.B."/>
            <person name="Baker S.E."/>
            <person name="Benoit I."/>
            <person name="Brakhage A.A."/>
            <person name="Braus G.H."/>
            <person name="Fischer R."/>
            <person name="Frisvad J.C."/>
            <person name="Goldman G.H."/>
            <person name="Houbraken J."/>
            <person name="Oakley B."/>
            <person name="Pocsi I."/>
            <person name="Scazzocchio C."/>
            <person name="Seiboth B."/>
            <person name="vanKuyk P.A."/>
            <person name="Wortman J."/>
            <person name="Dyer P.S."/>
            <person name="Grigoriev I.V."/>
        </authorList>
    </citation>
    <scope>NUCLEOTIDE SEQUENCE [LARGE SCALE GENOMIC DNA]</scope>
    <source>
        <strain evidence="3">ITEM 5010</strain>
    </source>
</reference>
<name>A0A1R3RNH8_ASPC5</name>
<accession>A0A1R3RNH8</accession>
<sequence>MSHPDPLSWTLLFKKHKTTVLLMLPPSETIATAKESLLNALQSRGLQDINGDIIPEDPSEIEFGIPVDKNDLEKGWTRLEIEGPAFDNEDVPKRGAAKKSTGAPTLQAAEIRNGQPIAFRFRKPKGESEETGMGDEMIDLELDDPGWDVVVPSLDDEEEDLS</sequence>
<dbReference type="OrthoDB" id="5376498at2759"/>
<organism evidence="2 3">
    <name type="scientific">Aspergillus carbonarius (strain ITEM 5010)</name>
    <dbReference type="NCBI Taxonomy" id="602072"/>
    <lineage>
        <taxon>Eukaryota</taxon>
        <taxon>Fungi</taxon>
        <taxon>Dikarya</taxon>
        <taxon>Ascomycota</taxon>
        <taxon>Pezizomycotina</taxon>
        <taxon>Eurotiomycetes</taxon>
        <taxon>Eurotiomycetidae</taxon>
        <taxon>Eurotiales</taxon>
        <taxon>Aspergillaceae</taxon>
        <taxon>Aspergillus</taxon>
        <taxon>Aspergillus subgen. Circumdati</taxon>
    </lineage>
</organism>
<feature type="region of interest" description="Disordered" evidence="1">
    <location>
        <begin position="85"/>
        <end position="162"/>
    </location>
</feature>
<dbReference type="Proteomes" id="UP000188318">
    <property type="component" value="Unassembled WGS sequence"/>
</dbReference>
<gene>
    <name evidence="2" type="ORF">ASPCADRAFT_207356</name>
</gene>
<dbReference type="AlphaFoldDB" id="A0A1R3RNH8"/>
<dbReference type="EMBL" id="KV907499">
    <property type="protein sequence ID" value="OOF96010.1"/>
    <property type="molecule type" value="Genomic_DNA"/>
</dbReference>
<dbReference type="STRING" id="602072.A0A1R3RNH8"/>
<feature type="compositionally biased region" description="Acidic residues" evidence="1">
    <location>
        <begin position="129"/>
        <end position="146"/>
    </location>
</feature>
<dbReference type="OMA" id="IAFRFHK"/>
<protein>
    <submittedName>
        <fullName evidence="2">Uncharacterized protein</fullName>
    </submittedName>
</protein>